<accession>A0ACB9SQL4</accession>
<evidence type="ECO:0000313" key="2">
    <source>
        <dbReference type="Proteomes" id="UP001056778"/>
    </source>
</evidence>
<dbReference type="EMBL" id="CM043021">
    <property type="protein sequence ID" value="KAI4457481.1"/>
    <property type="molecule type" value="Genomic_DNA"/>
</dbReference>
<gene>
    <name evidence="1" type="ORF">MML48_7g00007030</name>
</gene>
<organism evidence="1 2">
    <name type="scientific">Holotrichia oblita</name>
    <name type="common">Chafer beetle</name>
    <dbReference type="NCBI Taxonomy" id="644536"/>
    <lineage>
        <taxon>Eukaryota</taxon>
        <taxon>Metazoa</taxon>
        <taxon>Ecdysozoa</taxon>
        <taxon>Arthropoda</taxon>
        <taxon>Hexapoda</taxon>
        <taxon>Insecta</taxon>
        <taxon>Pterygota</taxon>
        <taxon>Neoptera</taxon>
        <taxon>Endopterygota</taxon>
        <taxon>Coleoptera</taxon>
        <taxon>Polyphaga</taxon>
        <taxon>Scarabaeiformia</taxon>
        <taxon>Scarabaeidae</taxon>
        <taxon>Melolonthinae</taxon>
        <taxon>Holotrichia</taxon>
    </lineage>
</organism>
<reference evidence="1" key="1">
    <citation type="submission" date="2022-04" db="EMBL/GenBank/DDBJ databases">
        <title>Chromosome-scale genome assembly of Holotrichia oblita Faldermann.</title>
        <authorList>
            <person name="Rongchong L."/>
        </authorList>
    </citation>
    <scope>NUCLEOTIDE SEQUENCE</scope>
    <source>
        <strain evidence="1">81SQS9</strain>
    </source>
</reference>
<dbReference type="Proteomes" id="UP001056778">
    <property type="component" value="Chromosome 7"/>
</dbReference>
<protein>
    <submittedName>
        <fullName evidence="1">Replication factor c / dna polymerase iii gamma-tau subunit</fullName>
    </submittedName>
</protein>
<evidence type="ECO:0000313" key="1">
    <source>
        <dbReference type="EMBL" id="KAI4457481.1"/>
    </source>
</evidence>
<name>A0ACB9SQL4_HOLOL</name>
<sequence length="355" mass="41027">MSLWVDKYRPKDLQKLDFHKEQAANLKRLIQQGDFPHLLMFGPSGAGKKTRIMCLLKELYGPGVERLRMEQMNFTTPSNKKLEIMTISSNYHIEVNPSDVGIYDRVVIMDLIKNVAQSQQLDSKGQKDFKIVVLTDVDQMTIDAQHALRRTMEKYIANCRLILCCNSTSRVIPAIKSRCLNIKVPAPSTDEIVSILQNTCKKEGLTVPVELAKRIAEKSNRNLRRSLLMLEACKVQQYPFTANQNITEPDWSLFIRNMAKLIIQEQSLERISKIREDLYELIVHDIPGDIIFEVLVDELTQNCDFELKLQIVEQAAIYEHRMRQGNKEIFHLEAFVVKFMCLYKKYLEDALGNSM</sequence>
<keyword evidence="2" id="KW-1185">Reference proteome</keyword>
<proteinExistence type="predicted"/>
<comment type="caution">
    <text evidence="1">The sequence shown here is derived from an EMBL/GenBank/DDBJ whole genome shotgun (WGS) entry which is preliminary data.</text>
</comment>